<evidence type="ECO:0000313" key="9">
    <source>
        <dbReference type="Proteomes" id="UP001155145"/>
    </source>
</evidence>
<dbReference type="Proteomes" id="UP001155145">
    <property type="component" value="Unassembled WGS sequence"/>
</dbReference>
<evidence type="ECO:0000313" key="7">
    <source>
        <dbReference type="EMBL" id="UON90638.1"/>
    </source>
</evidence>
<dbReference type="GO" id="GO:0016757">
    <property type="term" value="F:glycosyltransferase activity"/>
    <property type="evidence" value="ECO:0007669"/>
    <property type="project" value="UniProtKB-KW"/>
</dbReference>
<feature type="region of interest" description="Disordered" evidence="4">
    <location>
        <begin position="372"/>
        <end position="394"/>
    </location>
</feature>
<dbReference type="Proteomes" id="UP000829758">
    <property type="component" value="Chromosome"/>
</dbReference>
<dbReference type="RefSeq" id="WP_227927854.1">
    <property type="nucleotide sequence ID" value="NZ_CP094984.1"/>
</dbReference>
<dbReference type="InterPro" id="IPR028098">
    <property type="entry name" value="Glyco_trans_4-like_N"/>
</dbReference>
<dbReference type="SUPFAM" id="SSF53756">
    <property type="entry name" value="UDP-Glycosyltransferase/glycogen phosphorylase"/>
    <property type="match status" value="1"/>
</dbReference>
<keyword evidence="8" id="KW-1185">Reference proteome</keyword>
<organism evidence="6 9">
    <name type="scientific">Arthrobacter zhangbolii</name>
    <dbReference type="NCBI Taxonomy" id="2886936"/>
    <lineage>
        <taxon>Bacteria</taxon>
        <taxon>Bacillati</taxon>
        <taxon>Actinomycetota</taxon>
        <taxon>Actinomycetes</taxon>
        <taxon>Micrococcales</taxon>
        <taxon>Micrococcaceae</taxon>
        <taxon>Arthrobacter</taxon>
    </lineage>
</organism>
<dbReference type="Pfam" id="PF13692">
    <property type="entry name" value="Glyco_trans_1_4"/>
    <property type="match status" value="1"/>
</dbReference>
<dbReference type="Pfam" id="PF13439">
    <property type="entry name" value="Glyco_transf_4"/>
    <property type="match status" value="1"/>
</dbReference>
<name>A0A9X1S7J7_9MICC</name>
<evidence type="ECO:0000313" key="8">
    <source>
        <dbReference type="Proteomes" id="UP000829758"/>
    </source>
</evidence>
<dbReference type="GO" id="GO:1901137">
    <property type="term" value="P:carbohydrate derivative biosynthetic process"/>
    <property type="evidence" value="ECO:0007669"/>
    <property type="project" value="UniProtKB-ARBA"/>
</dbReference>
<dbReference type="PANTHER" id="PTHR45947:SF3">
    <property type="entry name" value="SULFOQUINOVOSYL TRANSFERASE SQD2"/>
    <property type="match status" value="1"/>
</dbReference>
<dbReference type="Gene3D" id="3.40.50.2000">
    <property type="entry name" value="Glycogen Phosphorylase B"/>
    <property type="match status" value="2"/>
</dbReference>
<evidence type="ECO:0000259" key="5">
    <source>
        <dbReference type="Pfam" id="PF13439"/>
    </source>
</evidence>
<proteinExistence type="predicted"/>
<evidence type="ECO:0000256" key="2">
    <source>
        <dbReference type="ARBA" id="ARBA00022676"/>
    </source>
</evidence>
<dbReference type="AlphaFoldDB" id="A0A9X1S7J7"/>
<keyword evidence="3 6" id="KW-0808">Transferase</keyword>
<gene>
    <name evidence="6" type="ORF">LJ755_02480</name>
    <name evidence="7" type="ORF">MUK71_08205</name>
</gene>
<evidence type="ECO:0000313" key="6">
    <source>
        <dbReference type="EMBL" id="MCC3271600.1"/>
    </source>
</evidence>
<evidence type="ECO:0000256" key="4">
    <source>
        <dbReference type="SAM" id="MobiDB-lite"/>
    </source>
</evidence>
<accession>A0A9X1S7J7</accession>
<keyword evidence="2 6" id="KW-0328">Glycosyltransferase</keyword>
<dbReference type="EMBL" id="CP094984">
    <property type="protein sequence ID" value="UON90638.1"/>
    <property type="molecule type" value="Genomic_DNA"/>
</dbReference>
<evidence type="ECO:0000256" key="1">
    <source>
        <dbReference type="ARBA" id="ARBA00021292"/>
    </source>
</evidence>
<reference evidence="6" key="1">
    <citation type="submission" date="2021-10" db="EMBL/GenBank/DDBJ databases">
        <title>Novel species in genus Arthrobacter.</title>
        <authorList>
            <person name="Liu Y."/>
        </authorList>
    </citation>
    <scope>NUCLEOTIDE SEQUENCE</scope>
    <source>
        <strain evidence="6">Zg-Y462</strain>
        <strain evidence="8">zg-Y462</strain>
    </source>
</reference>
<sequence>MSLEFPLPQGHTAGGGPLRIAVLSHLHHPIASPFLGGLEMHTSLMADELAARGHDVTLFAKAGSVSAARVVDVLPAAFEFRRGMPDDAMQVQQGTLDRALGLALDAVRDGSFDVVVNNSLSLQPYLKLADHPTLTILHTPPLPWIVDAVEQGRAAISPLHRFVSVSARNATGWAPHLPDLHVIHNGIRLSDWPAGTSRRPGTAVWAGRVTPEKGLHIAIDAARKAGMDLHFAGPVSDGKYFDRVITPRLGPGVRHAGHLDHRELAAFLGSGEVFIASPVWSEPFGLTALEAMACGTPVAALPLGAMPEIIDADAGRVAAGLGAEELADAMTAARGLDRSQVRRSAARFSAGAMVDSYEVHLRSLLQPEGLPSLAQPAGFSRPQSGSAEAALPLS</sequence>
<dbReference type="EMBL" id="JAJFZT010000001">
    <property type="protein sequence ID" value="MCC3271600.1"/>
    <property type="molecule type" value="Genomic_DNA"/>
</dbReference>
<feature type="domain" description="Glycosyltransferase subfamily 4-like N-terminal" evidence="5">
    <location>
        <begin position="36"/>
        <end position="189"/>
    </location>
</feature>
<evidence type="ECO:0000256" key="3">
    <source>
        <dbReference type="ARBA" id="ARBA00022679"/>
    </source>
</evidence>
<protein>
    <recommendedName>
        <fullName evidence="1">D-inositol 3-phosphate glycosyltransferase</fullName>
    </recommendedName>
</protein>
<dbReference type="InterPro" id="IPR050194">
    <property type="entry name" value="Glycosyltransferase_grp1"/>
</dbReference>
<dbReference type="PANTHER" id="PTHR45947">
    <property type="entry name" value="SULFOQUINOVOSYL TRANSFERASE SQD2"/>
    <property type="match status" value="1"/>
</dbReference>